<dbReference type="Gene3D" id="1.20.1330.10">
    <property type="entry name" value="f41 fragment of flagellin, N-terminal domain"/>
    <property type="match status" value="1"/>
</dbReference>
<evidence type="ECO:0000256" key="3">
    <source>
        <dbReference type="RuleBase" id="RU362073"/>
    </source>
</evidence>
<dbReference type="Pfam" id="PF00700">
    <property type="entry name" value="Flagellin_C"/>
    <property type="match status" value="1"/>
</dbReference>
<feature type="domain" description="Flagellin N-terminal" evidence="4">
    <location>
        <begin position="11"/>
        <end position="107"/>
    </location>
</feature>
<dbReference type="AlphaFoldDB" id="A0AAJ5VVY5"/>
<evidence type="ECO:0000259" key="5">
    <source>
        <dbReference type="Pfam" id="PF00700"/>
    </source>
</evidence>
<sequence>MVDINLSKSVRSNLSSLQNTASLMNKTSDRLSTGNKVNSALDNPTNFFTASSLNSRAGDLNQLMDSMANGIKTIEAADNGLTAITKNLESMQSTLRQARQDKSFQTKSFTLDNTAISAGGTVKNLTLSGGAIGDTPFNLALNTAAVDATDTTLTGAAGNFTNFAGGTIQVNGSPVTLRGDVAAQATTLNGAGGTFGTYTGGAIEIDGTEVTIADDSDLAAVQAAIDAELGTGYTVANAGGNVTISKADGTDIEITGNSALLTTIGFGTTNRTSTNGVEAFDATAATVAQDITDAGIAGLTASGASGQVVLTLDTGADLAVTGADALLTAAGFATANRTSDNGVLGTEAAVKTVDQLVNEINGKTLPGTTTENPLFGKVRASNDNGKLRIENLSTTDMSIVGIDSGNNVNGGTGTSNTSAITGNTVRSDLANQFNELRDQLDKLADDASFNGINLLRGDNLKITFNETGTSSIDIQTKGEEAVNSASLGVSTSLTAAQLDSDTSIDGFIDQIKGALGKVRSQSSTFGSNLSVVQNRQDFTQKMINTLETGAGNLTLADMNQEAANMMALQTRQSLASSTLSMANTADQNVLQLLR</sequence>
<dbReference type="GO" id="GO:0005576">
    <property type="term" value="C:extracellular region"/>
    <property type="evidence" value="ECO:0007669"/>
    <property type="project" value="UniProtKB-SubCell"/>
</dbReference>
<name>A0AAJ5VVY5_9HYPH</name>
<protein>
    <recommendedName>
        <fullName evidence="3">Flagellin</fullName>
    </recommendedName>
</protein>
<comment type="similarity">
    <text evidence="1 3">Belongs to the bacterial flagellin family.</text>
</comment>
<keyword evidence="6" id="KW-0282">Flagellum</keyword>
<dbReference type="EMBL" id="CP119312">
    <property type="protein sequence ID" value="WEK05101.1"/>
    <property type="molecule type" value="Genomic_DNA"/>
</dbReference>
<dbReference type="InterPro" id="IPR001492">
    <property type="entry name" value="Flagellin"/>
</dbReference>
<keyword evidence="2 3" id="KW-0975">Bacterial flagellum</keyword>
<keyword evidence="6" id="KW-0969">Cilium</keyword>
<dbReference type="Proteomes" id="UP001217476">
    <property type="component" value="Chromosome"/>
</dbReference>
<evidence type="ECO:0000313" key="6">
    <source>
        <dbReference type="EMBL" id="WEK05101.1"/>
    </source>
</evidence>
<evidence type="ECO:0000259" key="4">
    <source>
        <dbReference type="Pfam" id="PF00669"/>
    </source>
</evidence>
<keyword evidence="3" id="KW-0964">Secreted</keyword>
<dbReference type="SUPFAM" id="SSF64518">
    <property type="entry name" value="Phase 1 flagellin"/>
    <property type="match status" value="2"/>
</dbReference>
<dbReference type="GO" id="GO:0005198">
    <property type="term" value="F:structural molecule activity"/>
    <property type="evidence" value="ECO:0007669"/>
    <property type="project" value="UniProtKB-UniRule"/>
</dbReference>
<dbReference type="Pfam" id="PF00669">
    <property type="entry name" value="Flagellin_N"/>
    <property type="match status" value="2"/>
</dbReference>
<organism evidence="6 7">
    <name type="scientific">Candidatus Devosia phytovorans</name>
    <dbReference type="NCBI Taxonomy" id="3121372"/>
    <lineage>
        <taxon>Bacteria</taxon>
        <taxon>Pseudomonadati</taxon>
        <taxon>Pseudomonadota</taxon>
        <taxon>Alphaproteobacteria</taxon>
        <taxon>Hyphomicrobiales</taxon>
        <taxon>Devosiaceae</taxon>
        <taxon>Devosia</taxon>
    </lineage>
</organism>
<accession>A0AAJ5VVY5</accession>
<feature type="domain" description="Flagellin C-terminal" evidence="5">
    <location>
        <begin position="508"/>
        <end position="593"/>
    </location>
</feature>
<dbReference type="PANTHER" id="PTHR42792">
    <property type="entry name" value="FLAGELLIN"/>
    <property type="match status" value="1"/>
</dbReference>
<keyword evidence="6" id="KW-0966">Cell projection</keyword>
<evidence type="ECO:0000313" key="7">
    <source>
        <dbReference type="Proteomes" id="UP001217476"/>
    </source>
</evidence>
<gene>
    <name evidence="6" type="ORF">P0Y65_02270</name>
</gene>
<proteinExistence type="inferred from homology"/>
<dbReference type="InterPro" id="IPR001029">
    <property type="entry name" value="Flagellin_N"/>
</dbReference>
<comment type="function">
    <text evidence="3">Flagellin is the subunit protein which polymerizes to form the filaments of bacterial flagella.</text>
</comment>
<dbReference type="InterPro" id="IPR046358">
    <property type="entry name" value="Flagellin_C"/>
</dbReference>
<dbReference type="GO" id="GO:0009288">
    <property type="term" value="C:bacterial-type flagellum"/>
    <property type="evidence" value="ECO:0007669"/>
    <property type="project" value="UniProtKB-SubCell"/>
</dbReference>
<comment type="subcellular location">
    <subcellularLocation>
        <location evidence="3">Secreted</location>
    </subcellularLocation>
    <subcellularLocation>
        <location evidence="3">Bacterial flagellum</location>
    </subcellularLocation>
</comment>
<evidence type="ECO:0000256" key="1">
    <source>
        <dbReference type="ARBA" id="ARBA00005709"/>
    </source>
</evidence>
<reference evidence="6" key="1">
    <citation type="submission" date="2023-03" db="EMBL/GenBank/DDBJ databases">
        <title>Andean soil-derived lignocellulolytic bacterial consortium as a source of novel taxa and putative plastic-active enzymes.</title>
        <authorList>
            <person name="Diaz-Garcia L."/>
            <person name="Chuvochina M."/>
            <person name="Feuerriegel G."/>
            <person name="Bunk B."/>
            <person name="Sproer C."/>
            <person name="Streit W.R."/>
            <person name="Rodriguez L.M."/>
            <person name="Overmann J."/>
            <person name="Jimenez D.J."/>
        </authorList>
    </citation>
    <scope>NUCLEOTIDE SEQUENCE</scope>
    <source>
        <strain evidence="6">MAG 4196</strain>
    </source>
</reference>
<feature type="domain" description="Flagellin N-terminal" evidence="4">
    <location>
        <begin position="416"/>
        <end position="458"/>
    </location>
</feature>
<evidence type="ECO:0000256" key="2">
    <source>
        <dbReference type="ARBA" id="ARBA00023143"/>
    </source>
</evidence>
<dbReference type="PANTHER" id="PTHR42792:SF2">
    <property type="entry name" value="FLAGELLIN"/>
    <property type="match status" value="1"/>
</dbReference>